<dbReference type="InterPro" id="IPR050515">
    <property type="entry name" value="Beta-lactam/transpept"/>
</dbReference>
<sequence length="687" mass="73707">MKKLIGILILLVMAAVFAGCSKEPTPEERFSDYIALWNKQKFDKMYDYLSNDAKQTITKEEFTTRYQKIYEDLQITDLKIDFKKPKEDKKAGEQVRYSFSAKMNSIAGAIHFSQKAKLQEEKRDDKKNWYVDWNTGFIFPELKEGDTIGLSTVAPKRGEIVDRDGNGLAVNGQAYEVGVVAGKEDAAVLESLSSLLGMPKEQITKALGANWVKPGLFVPLKKVSRDDQERIDQLVALEPVQTRKVEAREYPFGAAAAQLVGYVGPITADELEKRKGKGYTSRDVIGKRGLEQVLDEQLKGTSGVKIVIKKKAGSGAAGDAASAPEDVVLAEKPVVDGKNVKLTIDADVQTAVFAEMAGTGSDTGSGASGEAGTAAVMNPVTGETLALVSSPSFDPNQATLGFSAEEWKALQEDPRQPLTTRFKQAYAPGSVMKPLTAAVGLSGGAINPSEALPILGKQWQKDKSWGGYFVTRVHAGTDPVNLEKALVYSDNIYFAQAALKIGKEGFTAGLKKFGFEEDLGYPFPLEKSVIGGLGNEIALADSGYGQGQVQMSVVHLLASYTPFVSGNGGNMIKPVLLEDEAQGQVLKEAAVSAEHAGLIAADLRKVVGDAAGTAHAAEMADYPLAGKTGTAEMKQKQGETGAENGWFIAYNPDTPNLMVAMMVEGVQGRGGSGIPVKLVKNVFMKIK</sequence>
<feature type="chain" id="PRO_5039614080" description="serine-type D-Ala-D-Ala carboxypeptidase" evidence="7">
    <location>
        <begin position="19"/>
        <end position="687"/>
    </location>
</feature>
<evidence type="ECO:0000259" key="8">
    <source>
        <dbReference type="Pfam" id="PF00905"/>
    </source>
</evidence>
<dbReference type="InterPro" id="IPR036138">
    <property type="entry name" value="PBP_dimer_sf"/>
</dbReference>
<keyword evidence="12" id="KW-1185">Reference proteome</keyword>
<feature type="domain" description="NTF2-like N-terminal transpeptidase" evidence="10">
    <location>
        <begin position="25"/>
        <end position="146"/>
    </location>
</feature>
<evidence type="ECO:0000256" key="5">
    <source>
        <dbReference type="ARBA" id="ARBA00023136"/>
    </source>
</evidence>
<dbReference type="EC" id="3.4.16.4" evidence="4"/>
<dbReference type="OrthoDB" id="9766847at2"/>
<dbReference type="GO" id="GO:0008658">
    <property type="term" value="F:penicillin binding"/>
    <property type="evidence" value="ECO:0007669"/>
    <property type="project" value="InterPro"/>
</dbReference>
<keyword evidence="5" id="KW-0472">Membrane</keyword>
<dbReference type="GO" id="GO:0046677">
    <property type="term" value="P:response to antibiotic"/>
    <property type="evidence" value="ECO:0007669"/>
    <property type="project" value="InterPro"/>
</dbReference>
<dbReference type="InterPro" id="IPR001460">
    <property type="entry name" value="PCN-bd_Tpept"/>
</dbReference>
<protein>
    <recommendedName>
        <fullName evidence="4">serine-type D-Ala-D-Ala carboxypeptidase</fullName>
        <ecNumber evidence="4">3.4.16.4</ecNumber>
    </recommendedName>
</protein>
<comment type="similarity">
    <text evidence="3">Belongs to the transpeptidase family.</text>
</comment>
<dbReference type="Proteomes" id="UP000006316">
    <property type="component" value="Unassembled WGS sequence"/>
</dbReference>
<evidence type="ECO:0000313" key="11">
    <source>
        <dbReference type="EMBL" id="EKN66518.1"/>
    </source>
</evidence>
<reference evidence="11 12" key="1">
    <citation type="journal article" date="2012" name="Front. Microbiol.">
        <title>Redundancy and modularity in membrane-associated dissimilatory nitrate reduction in Bacillus.</title>
        <authorList>
            <person name="Heylen K."/>
            <person name="Keltjens J."/>
        </authorList>
    </citation>
    <scope>NUCLEOTIDE SEQUENCE [LARGE SCALE GENOMIC DNA]</scope>
    <source>
        <strain evidence="12">LMG 21833T</strain>
    </source>
</reference>
<dbReference type="Gene3D" id="3.10.450.100">
    <property type="entry name" value="NTF2-like, domain 1"/>
    <property type="match status" value="1"/>
</dbReference>
<evidence type="ECO:0000256" key="7">
    <source>
        <dbReference type="SAM" id="SignalP"/>
    </source>
</evidence>
<dbReference type="RefSeq" id="WP_007086086.1">
    <property type="nucleotide sequence ID" value="NZ_AJLS01000115.1"/>
</dbReference>
<feature type="domain" description="Penicillin-binding protein transpeptidase" evidence="8">
    <location>
        <begin position="372"/>
        <end position="682"/>
    </location>
</feature>
<dbReference type="InterPro" id="IPR007887">
    <property type="entry name" value="MecA_N"/>
</dbReference>
<evidence type="ECO:0000256" key="3">
    <source>
        <dbReference type="ARBA" id="ARBA00007171"/>
    </source>
</evidence>
<evidence type="ECO:0000259" key="9">
    <source>
        <dbReference type="Pfam" id="PF03717"/>
    </source>
</evidence>
<evidence type="ECO:0000259" key="10">
    <source>
        <dbReference type="Pfam" id="PF05223"/>
    </source>
</evidence>
<evidence type="ECO:0000256" key="2">
    <source>
        <dbReference type="ARBA" id="ARBA00004752"/>
    </source>
</evidence>
<evidence type="ECO:0000256" key="1">
    <source>
        <dbReference type="ARBA" id="ARBA00004370"/>
    </source>
</evidence>
<keyword evidence="11" id="KW-0808">Transferase</keyword>
<comment type="subcellular location">
    <subcellularLocation>
        <location evidence="1">Membrane</location>
    </subcellularLocation>
</comment>
<comment type="catalytic activity">
    <reaction evidence="6">
        <text>Preferential cleavage: (Ac)2-L-Lys-D-Ala-|-D-Ala. Also transpeptidation of peptidyl-alanyl moieties that are N-acyl substituents of D-alanine.</text>
        <dbReference type="EC" id="3.4.16.4"/>
    </reaction>
</comment>
<evidence type="ECO:0000256" key="6">
    <source>
        <dbReference type="ARBA" id="ARBA00034000"/>
    </source>
</evidence>
<dbReference type="GO" id="GO:0071972">
    <property type="term" value="F:peptidoglycan L,D-transpeptidase activity"/>
    <property type="evidence" value="ECO:0007669"/>
    <property type="project" value="TreeGrafter"/>
</dbReference>
<name>K6DEN4_9BACI</name>
<dbReference type="Gene3D" id="3.90.1310.10">
    <property type="entry name" value="Penicillin-binding protein 2a (Domain 2)"/>
    <property type="match status" value="1"/>
</dbReference>
<dbReference type="AlphaFoldDB" id="K6DEN4"/>
<gene>
    <name evidence="11" type="ORF">BABA_15452</name>
</gene>
<dbReference type="SUPFAM" id="SSF56601">
    <property type="entry name" value="beta-lactamase/transpeptidase-like"/>
    <property type="match status" value="1"/>
</dbReference>
<dbReference type="GO" id="GO:0016740">
    <property type="term" value="F:transferase activity"/>
    <property type="evidence" value="ECO:0007669"/>
    <property type="project" value="UniProtKB-KW"/>
</dbReference>
<organism evidence="11 12">
    <name type="scientific">Neobacillus bataviensis LMG 21833</name>
    <dbReference type="NCBI Taxonomy" id="1117379"/>
    <lineage>
        <taxon>Bacteria</taxon>
        <taxon>Bacillati</taxon>
        <taxon>Bacillota</taxon>
        <taxon>Bacilli</taxon>
        <taxon>Bacillales</taxon>
        <taxon>Bacillaceae</taxon>
        <taxon>Neobacillus</taxon>
    </lineage>
</organism>
<feature type="signal peptide" evidence="7">
    <location>
        <begin position="1"/>
        <end position="18"/>
    </location>
</feature>
<dbReference type="InterPro" id="IPR012338">
    <property type="entry name" value="Beta-lactam/transpept-like"/>
</dbReference>
<dbReference type="Pfam" id="PF00905">
    <property type="entry name" value="Transpeptidase"/>
    <property type="match status" value="1"/>
</dbReference>
<dbReference type="SUPFAM" id="SSF56519">
    <property type="entry name" value="Penicillin binding protein dimerisation domain"/>
    <property type="match status" value="1"/>
</dbReference>
<comment type="caution">
    <text evidence="11">The sequence shown here is derived from an EMBL/GenBank/DDBJ whole genome shotgun (WGS) entry which is preliminary data.</text>
</comment>
<proteinExistence type="inferred from homology"/>
<dbReference type="SUPFAM" id="SSF54427">
    <property type="entry name" value="NTF2-like"/>
    <property type="match status" value="1"/>
</dbReference>
<evidence type="ECO:0000313" key="12">
    <source>
        <dbReference type="Proteomes" id="UP000006316"/>
    </source>
</evidence>
<dbReference type="GO" id="GO:0009252">
    <property type="term" value="P:peptidoglycan biosynthetic process"/>
    <property type="evidence" value="ECO:0007669"/>
    <property type="project" value="UniProtKB-UniPathway"/>
</dbReference>
<accession>K6DEN4</accession>
<comment type="pathway">
    <text evidence="2">Cell wall biogenesis; peptidoglycan biosynthesis.</text>
</comment>
<dbReference type="Pfam" id="PF03717">
    <property type="entry name" value="PBP_dimer"/>
    <property type="match status" value="1"/>
</dbReference>
<dbReference type="Gene3D" id="3.30.1390.30">
    <property type="entry name" value="Penicillin-binding protein 2a, domain 3"/>
    <property type="match status" value="1"/>
</dbReference>
<keyword evidence="7" id="KW-0732">Signal</keyword>
<dbReference type="STRING" id="1117379.BABA_15452"/>
<dbReference type="eggNOG" id="COG0768">
    <property type="taxonomic scope" value="Bacteria"/>
</dbReference>
<dbReference type="GO" id="GO:0005886">
    <property type="term" value="C:plasma membrane"/>
    <property type="evidence" value="ECO:0007669"/>
    <property type="project" value="TreeGrafter"/>
</dbReference>
<dbReference type="UniPathway" id="UPA00219"/>
<dbReference type="PATRIC" id="fig|1117379.3.peg.3198"/>
<dbReference type="Gene3D" id="3.40.710.10">
    <property type="entry name" value="DD-peptidase/beta-lactamase superfamily"/>
    <property type="match status" value="1"/>
</dbReference>
<feature type="domain" description="Penicillin-binding protein dimerisation" evidence="9">
    <location>
        <begin position="153"/>
        <end position="313"/>
    </location>
</feature>
<dbReference type="PANTHER" id="PTHR30627">
    <property type="entry name" value="PEPTIDOGLYCAN D,D-TRANSPEPTIDASE"/>
    <property type="match status" value="1"/>
</dbReference>
<dbReference type="GO" id="GO:0071555">
    <property type="term" value="P:cell wall organization"/>
    <property type="evidence" value="ECO:0007669"/>
    <property type="project" value="TreeGrafter"/>
</dbReference>
<dbReference type="EMBL" id="AJLS01000115">
    <property type="protein sequence ID" value="EKN66518.1"/>
    <property type="molecule type" value="Genomic_DNA"/>
</dbReference>
<dbReference type="PROSITE" id="PS51257">
    <property type="entry name" value="PROKAR_LIPOPROTEIN"/>
    <property type="match status" value="1"/>
</dbReference>
<dbReference type="GO" id="GO:0009002">
    <property type="term" value="F:serine-type D-Ala-D-Ala carboxypeptidase activity"/>
    <property type="evidence" value="ECO:0007669"/>
    <property type="project" value="UniProtKB-EC"/>
</dbReference>
<evidence type="ECO:0000256" key="4">
    <source>
        <dbReference type="ARBA" id="ARBA00012448"/>
    </source>
</evidence>
<dbReference type="InterPro" id="IPR005311">
    <property type="entry name" value="PBP_dimer"/>
</dbReference>
<dbReference type="InterPro" id="IPR032710">
    <property type="entry name" value="NTF2-like_dom_sf"/>
</dbReference>
<dbReference type="PANTHER" id="PTHR30627:SF25">
    <property type="entry name" value="PENICILLIN-BINDING PROTEIN 3"/>
    <property type="match status" value="1"/>
</dbReference>
<dbReference type="Pfam" id="PF05223">
    <property type="entry name" value="MecA_N"/>
    <property type="match status" value="1"/>
</dbReference>